<dbReference type="AlphaFoldDB" id="A7I0Z6"/>
<sequence>MSDTTQNNNTTNNENNSSLTAVEIAKNAVEQMYNLAMGAVSAGSALIDNKIASTTMTFWSGGVDLFKKSSNKSER</sequence>
<proteinExistence type="predicted"/>
<name>A7I0Z6_CAMHC</name>
<keyword evidence="2" id="KW-1185">Reference proteome</keyword>
<evidence type="ECO:0000313" key="1">
    <source>
        <dbReference type="EMBL" id="ABS52034.1"/>
    </source>
</evidence>
<dbReference type="STRING" id="360107.CHAB381_0600"/>
<gene>
    <name evidence="1" type="ordered locus">CHAB381_0600</name>
</gene>
<evidence type="ECO:0000313" key="2">
    <source>
        <dbReference type="Proteomes" id="UP000002407"/>
    </source>
</evidence>
<protein>
    <submittedName>
        <fullName evidence="1">Uncharacterized protein</fullName>
    </submittedName>
</protein>
<dbReference type="RefSeq" id="WP_012108474.1">
    <property type="nucleotide sequence ID" value="NC_009714.1"/>
</dbReference>
<dbReference type="KEGG" id="cha:CHAB381_0600"/>
<dbReference type="Proteomes" id="UP000002407">
    <property type="component" value="Chromosome"/>
</dbReference>
<organism evidence="1 2">
    <name type="scientific">Campylobacter hominis (strain ATCC BAA-381 / DSM 21671 / CCUG 45161 / LMG 19568 / NCTC 13146 / CH001A)</name>
    <dbReference type="NCBI Taxonomy" id="360107"/>
    <lineage>
        <taxon>Bacteria</taxon>
        <taxon>Pseudomonadati</taxon>
        <taxon>Campylobacterota</taxon>
        <taxon>Epsilonproteobacteria</taxon>
        <taxon>Campylobacterales</taxon>
        <taxon>Campylobacteraceae</taxon>
        <taxon>Campylobacter</taxon>
    </lineage>
</organism>
<reference evidence="2" key="1">
    <citation type="submission" date="2007-07" db="EMBL/GenBank/DDBJ databases">
        <title>Complete genome sequence of Campylobacter hominis ATCC BAA-381, a commensal isolated from the human gastrointestinal tract.</title>
        <authorList>
            <person name="Fouts D.E."/>
            <person name="Mongodin E.F."/>
            <person name="Puiu D."/>
            <person name="Sebastian Y."/>
            <person name="Miller W.G."/>
            <person name="Mandrell R.E."/>
            <person name="Nelson K.E."/>
        </authorList>
    </citation>
    <scope>NUCLEOTIDE SEQUENCE [LARGE SCALE GENOMIC DNA]</scope>
    <source>
        <strain evidence="2">ATCC BAA-381 / LMG 19568 / NCTC 13146 / CH001A</strain>
    </source>
</reference>
<dbReference type="HOGENOM" id="CLU_2664171_0_0_7"/>
<accession>A7I0Z6</accession>
<dbReference type="EMBL" id="CP000776">
    <property type="protein sequence ID" value="ABS52034.1"/>
    <property type="molecule type" value="Genomic_DNA"/>
</dbReference>